<accession>A0ABS3L9C2</accession>
<gene>
    <name evidence="1" type="ORF">JZO70_04250</name>
</gene>
<dbReference type="Proteomes" id="UP000664601">
    <property type="component" value="Unassembled WGS sequence"/>
</dbReference>
<evidence type="ECO:0000313" key="2">
    <source>
        <dbReference type="Proteomes" id="UP000664601"/>
    </source>
</evidence>
<proteinExistence type="predicted"/>
<organism evidence="1 2">
    <name type="scientific">Candidatus Enterococcus moelleringii</name>
    <dbReference type="NCBI Taxonomy" id="2815325"/>
    <lineage>
        <taxon>Bacteria</taxon>
        <taxon>Bacillati</taxon>
        <taxon>Bacillota</taxon>
        <taxon>Bacilli</taxon>
        <taxon>Lactobacillales</taxon>
        <taxon>Enterococcaceae</taxon>
        <taxon>Enterococcus</taxon>
    </lineage>
</organism>
<evidence type="ECO:0000313" key="1">
    <source>
        <dbReference type="EMBL" id="MBO1305356.1"/>
    </source>
</evidence>
<protein>
    <submittedName>
        <fullName evidence="1">Uncharacterized protein</fullName>
    </submittedName>
</protein>
<dbReference type="EMBL" id="JAFREM010000006">
    <property type="protein sequence ID" value="MBO1305356.1"/>
    <property type="molecule type" value="Genomic_DNA"/>
</dbReference>
<comment type="caution">
    <text evidence="1">The sequence shown here is derived from an EMBL/GenBank/DDBJ whole genome shotgun (WGS) entry which is preliminary data.</text>
</comment>
<dbReference type="RefSeq" id="WP_207672300.1">
    <property type="nucleotide sequence ID" value="NZ_JAFREM010000006.1"/>
</dbReference>
<reference evidence="1 2" key="1">
    <citation type="submission" date="2021-03" db="EMBL/GenBank/DDBJ databases">
        <title>Enterococcal diversity collection.</title>
        <authorList>
            <person name="Gilmore M.S."/>
            <person name="Schwartzman J."/>
            <person name="Van Tyne D."/>
            <person name="Martin M."/>
            <person name="Earl A.M."/>
            <person name="Manson A.L."/>
            <person name="Straub T."/>
            <person name="Salamzade R."/>
            <person name="Saavedra J."/>
            <person name="Lebreton F."/>
            <person name="Prichula J."/>
            <person name="Schaufler K."/>
            <person name="Gaca A."/>
            <person name="Sgardioli B."/>
            <person name="Wagenaar J."/>
            <person name="Strong T."/>
        </authorList>
    </citation>
    <scope>NUCLEOTIDE SEQUENCE [LARGE SCALE GENOMIC DNA]</scope>
    <source>
        <strain evidence="1 2">669A</strain>
    </source>
</reference>
<name>A0ABS3L9C2_9ENTE</name>
<sequence>MNKGNIRKVILKIRDNSFRYLFLLACLTCATIGWTSARYTSDIYASPDSARTAEFSYEIENLTYITTEQGDVISQEASMTDWENIRQINLYELDQSKNEKFKAVFNIELQSEATVKLDMIKTIEGTMQPLDVDSVELVIDGKVAETIENPSTPNRAPMLTYTLEPSANKRAIQWTVILSHTGLGTHHRNDLNLIPVVTQID</sequence>
<keyword evidence="2" id="KW-1185">Reference proteome</keyword>